<proteinExistence type="predicted"/>
<organism evidence="7 8">
    <name type="scientific">Cyclotella cryptica</name>
    <dbReference type="NCBI Taxonomy" id="29204"/>
    <lineage>
        <taxon>Eukaryota</taxon>
        <taxon>Sar</taxon>
        <taxon>Stramenopiles</taxon>
        <taxon>Ochrophyta</taxon>
        <taxon>Bacillariophyta</taxon>
        <taxon>Coscinodiscophyceae</taxon>
        <taxon>Thalassiosirophycidae</taxon>
        <taxon>Stephanodiscales</taxon>
        <taxon>Stephanodiscaceae</taxon>
        <taxon>Cyclotella</taxon>
    </lineage>
</organism>
<keyword evidence="4 5" id="KW-0472">Membrane</keyword>
<gene>
    <name evidence="7" type="ORF">HJC23_013243</name>
</gene>
<dbReference type="Proteomes" id="UP001516023">
    <property type="component" value="Unassembled WGS sequence"/>
</dbReference>
<dbReference type="AlphaFoldDB" id="A0ABD3NKN4"/>
<dbReference type="Pfam" id="PF08510">
    <property type="entry name" value="PIG-P"/>
    <property type="match status" value="1"/>
</dbReference>
<comment type="caution">
    <text evidence="7">The sequence shown here is derived from an EMBL/GenBank/DDBJ whole genome shotgun (WGS) entry which is preliminary data.</text>
</comment>
<feature type="transmembrane region" description="Helical" evidence="5">
    <location>
        <begin position="12"/>
        <end position="31"/>
    </location>
</feature>
<evidence type="ECO:0000313" key="8">
    <source>
        <dbReference type="Proteomes" id="UP001516023"/>
    </source>
</evidence>
<evidence type="ECO:0000256" key="4">
    <source>
        <dbReference type="ARBA" id="ARBA00023136"/>
    </source>
</evidence>
<dbReference type="EMBL" id="JABMIG020000489">
    <property type="protein sequence ID" value="KAL3776500.1"/>
    <property type="molecule type" value="Genomic_DNA"/>
</dbReference>
<dbReference type="PANTHER" id="PTHR46346">
    <property type="entry name" value="PHOSPHATIDYLINOSITOL N-ACETYLGLUCOSAMINYLTRANSFERASE SUBUNIT P"/>
    <property type="match status" value="1"/>
</dbReference>
<protein>
    <recommendedName>
        <fullName evidence="6">PIG-P domain-containing protein</fullName>
    </recommendedName>
</protein>
<evidence type="ECO:0000256" key="5">
    <source>
        <dbReference type="SAM" id="Phobius"/>
    </source>
</evidence>
<evidence type="ECO:0000259" key="6">
    <source>
        <dbReference type="Pfam" id="PF08510"/>
    </source>
</evidence>
<reference evidence="7 8" key="1">
    <citation type="journal article" date="2020" name="G3 (Bethesda)">
        <title>Improved Reference Genome for Cyclotella cryptica CCMP332, a Model for Cell Wall Morphogenesis, Salinity Adaptation, and Lipid Production in Diatoms (Bacillariophyta).</title>
        <authorList>
            <person name="Roberts W.R."/>
            <person name="Downey K.M."/>
            <person name="Ruck E.C."/>
            <person name="Traller J.C."/>
            <person name="Alverson A.J."/>
        </authorList>
    </citation>
    <scope>NUCLEOTIDE SEQUENCE [LARGE SCALE GENOMIC DNA]</scope>
    <source>
        <strain evidence="7 8">CCMP332</strain>
    </source>
</reference>
<feature type="transmembrane region" description="Helical" evidence="5">
    <location>
        <begin position="51"/>
        <end position="71"/>
    </location>
</feature>
<sequence>MSLNPINQSCGYVTYFLSNVFAILYFLWAFLPDEIVKCIDEQYGTYYPPREIAIILPSYLVLLFIFVPILYMGMNMLSAPRVDDTNGIWDTRSNECVLATHDFNGRKSVSSKRTKIDAAAPWCHCTHCDIKSVRVSAVDQGHSVPSICDLDVSVVNRYMQQQLKKLD</sequence>
<dbReference type="InterPro" id="IPR052263">
    <property type="entry name" value="GPI_Anchor_Biosynth"/>
</dbReference>
<evidence type="ECO:0000313" key="7">
    <source>
        <dbReference type="EMBL" id="KAL3776500.1"/>
    </source>
</evidence>
<keyword evidence="2 5" id="KW-0812">Transmembrane</keyword>
<evidence type="ECO:0000256" key="2">
    <source>
        <dbReference type="ARBA" id="ARBA00022692"/>
    </source>
</evidence>
<dbReference type="InterPro" id="IPR013717">
    <property type="entry name" value="PIG-P"/>
</dbReference>
<accession>A0ABD3NKN4</accession>
<keyword evidence="8" id="KW-1185">Reference proteome</keyword>
<keyword evidence="3 5" id="KW-1133">Transmembrane helix</keyword>
<name>A0ABD3NKN4_9STRA</name>
<feature type="domain" description="PIG-P" evidence="6">
    <location>
        <begin position="10"/>
        <end position="159"/>
    </location>
</feature>
<evidence type="ECO:0000256" key="1">
    <source>
        <dbReference type="ARBA" id="ARBA00004141"/>
    </source>
</evidence>
<dbReference type="PANTHER" id="PTHR46346:SF1">
    <property type="entry name" value="PHOSPHATIDYLINOSITOL N-ACETYLGLUCOSAMINYLTRANSFERASE SUBUNIT P"/>
    <property type="match status" value="1"/>
</dbReference>
<comment type="subcellular location">
    <subcellularLocation>
        <location evidence="1">Membrane</location>
        <topology evidence="1">Multi-pass membrane protein</topology>
    </subcellularLocation>
</comment>
<dbReference type="GO" id="GO:0016020">
    <property type="term" value="C:membrane"/>
    <property type="evidence" value="ECO:0007669"/>
    <property type="project" value="UniProtKB-SubCell"/>
</dbReference>
<evidence type="ECO:0000256" key="3">
    <source>
        <dbReference type="ARBA" id="ARBA00022989"/>
    </source>
</evidence>